<evidence type="ECO:0000256" key="4">
    <source>
        <dbReference type="ARBA" id="ARBA00022840"/>
    </source>
</evidence>
<dbReference type="PANTHER" id="PTHR46184">
    <property type="entry name" value="UNCONVENTIONAL MYOSIN-IXB-LIKE PROTEIN"/>
    <property type="match status" value="1"/>
</dbReference>
<dbReference type="Gene3D" id="1.20.120.720">
    <property type="entry name" value="Myosin VI head, motor domain, U50 subdomain"/>
    <property type="match status" value="1"/>
</dbReference>
<evidence type="ECO:0000256" key="3">
    <source>
        <dbReference type="ARBA" id="ARBA00022741"/>
    </source>
</evidence>
<dbReference type="InterPro" id="IPR002492">
    <property type="entry name" value="Transposase_Tc1-like"/>
</dbReference>
<evidence type="ECO:0000256" key="7">
    <source>
        <dbReference type="PROSITE-ProRule" id="PRU00782"/>
    </source>
</evidence>
<keyword evidence="3" id="KW-0547">Nucleotide-binding</keyword>
<evidence type="ECO:0000313" key="9">
    <source>
        <dbReference type="EMBL" id="CAJ0946479.1"/>
    </source>
</evidence>
<keyword evidence="7" id="KW-0009">Actin-binding</keyword>
<keyword evidence="2" id="KW-0963">Cytoplasm</keyword>
<organism evidence="9 10">
    <name type="scientific">Ranitomeya imitator</name>
    <name type="common">mimic poison frog</name>
    <dbReference type="NCBI Taxonomy" id="111125"/>
    <lineage>
        <taxon>Eukaryota</taxon>
        <taxon>Metazoa</taxon>
        <taxon>Chordata</taxon>
        <taxon>Craniata</taxon>
        <taxon>Vertebrata</taxon>
        <taxon>Euteleostomi</taxon>
        <taxon>Amphibia</taxon>
        <taxon>Batrachia</taxon>
        <taxon>Anura</taxon>
        <taxon>Neobatrachia</taxon>
        <taxon>Hyloidea</taxon>
        <taxon>Dendrobatidae</taxon>
        <taxon>Dendrobatinae</taxon>
        <taxon>Ranitomeya</taxon>
    </lineage>
</organism>
<dbReference type="SUPFAM" id="SSF46689">
    <property type="entry name" value="Homeodomain-like"/>
    <property type="match status" value="1"/>
</dbReference>
<feature type="domain" description="Myosin motor" evidence="8">
    <location>
        <begin position="295"/>
        <end position="691"/>
    </location>
</feature>
<evidence type="ECO:0000256" key="5">
    <source>
        <dbReference type="ARBA" id="ARBA00023123"/>
    </source>
</evidence>
<dbReference type="PANTHER" id="PTHR46184:SF2">
    <property type="entry name" value="UNCONVENTIONAL MYOSIN-IXB"/>
    <property type="match status" value="1"/>
</dbReference>
<evidence type="ECO:0000256" key="6">
    <source>
        <dbReference type="ARBA" id="ARBA00023175"/>
    </source>
</evidence>
<evidence type="ECO:0000256" key="2">
    <source>
        <dbReference type="ARBA" id="ARBA00022490"/>
    </source>
</evidence>
<dbReference type="Pfam" id="PF00063">
    <property type="entry name" value="Myosin_head"/>
    <property type="match status" value="2"/>
</dbReference>
<comment type="caution">
    <text evidence="7">Lacks conserved residue(s) required for the propagation of feature annotation.</text>
</comment>
<dbReference type="InterPro" id="IPR036961">
    <property type="entry name" value="Kinesin_motor_dom_sf"/>
</dbReference>
<protein>
    <recommendedName>
        <fullName evidence="8">Myosin motor domain-containing protein</fullName>
    </recommendedName>
</protein>
<keyword evidence="10" id="KW-1185">Reference proteome</keyword>
<dbReference type="Gene3D" id="3.40.850.10">
    <property type="entry name" value="Kinesin motor domain"/>
    <property type="match status" value="2"/>
</dbReference>
<keyword evidence="5 7" id="KW-0518">Myosin</keyword>
<dbReference type="Pfam" id="PF01498">
    <property type="entry name" value="HTH_Tnp_Tc3_2"/>
    <property type="match status" value="1"/>
</dbReference>
<evidence type="ECO:0000313" key="10">
    <source>
        <dbReference type="Proteomes" id="UP001176940"/>
    </source>
</evidence>
<comment type="caution">
    <text evidence="9">The sequence shown here is derived from an EMBL/GenBank/DDBJ whole genome shotgun (WGS) entry which is preliminary data.</text>
</comment>
<sequence length="691" mass="77141">MVLLACDRDVITGPAREGPAMTSRSCDRDVITPWDRKLANRRQNYKGPSDRKRSASLHSSCTGCERRSAGKQSGDVTALLSGRCAHSQCRRSAEKQSAGHRSAFRPLCLHRAEKQSAEGQTAEVQLCLSYTPETRTVHSILSVVELVTCIKGKWEKPGKAPELAHLIDAPFLGCCRLLFLGWGAILMAPYQPENSSPHLRHTGDTRLPHVCHTDVLRKHTDTDNFVQAAGSGAKDAMREGPAMTSQSCDRDVITGPALIPTLGPEAETPPSPPRTSEWAADALQNCIRCPRRAEISQRALAFGNAKTAHNNNSSRFGKFIQVNYLESGIVRGVIKKFKADGTVANLPRCGRKRKIDKRFQRKIVRMLAKEPRLTSKLVQAALQSEGTTVSTRTIRRRLNEKGLYVWRRHPSNIRDLEQFAKEEWSKIPAEHCKKLIDGYRKRAVVEKYLLEKSRLVSQEKNERNYHVFYYLLLGASEEERKAFQLKQPEDYFYLNQNNFKIEEGEDFRHDFERLKQAMEMVGFLPATKKQIFSVLSAILYLGNVAYKKKASGRDEGLEVGPPQVLDTLSRLLQVKREMLVEALTKRKTVTVNEKLILPYSINEGKHRVTKRGPALSNPMFTLVTGIVGRWRAVCVTALQRPNSDAAAIRIVVGIAAASLSVTPPEEANAKRALGLHRSGPNSGDSMGCNCS</sequence>
<dbReference type="InterPro" id="IPR046987">
    <property type="entry name" value="Myo9"/>
</dbReference>
<dbReference type="SUPFAM" id="SSF52540">
    <property type="entry name" value="P-loop containing nucleoside triphosphate hydrolases"/>
    <property type="match status" value="2"/>
</dbReference>
<keyword evidence="4" id="KW-0067">ATP-binding</keyword>
<comment type="subcellular location">
    <subcellularLocation>
        <location evidence="1">Cytoplasm</location>
    </subcellularLocation>
</comment>
<reference evidence="9" key="1">
    <citation type="submission" date="2023-07" db="EMBL/GenBank/DDBJ databases">
        <authorList>
            <person name="Stuckert A."/>
        </authorList>
    </citation>
    <scope>NUCLEOTIDE SEQUENCE</scope>
</reference>
<evidence type="ECO:0000259" key="8">
    <source>
        <dbReference type="PROSITE" id="PS51456"/>
    </source>
</evidence>
<name>A0ABN9LNI9_9NEOB</name>
<gene>
    <name evidence="9" type="ORF">RIMI_LOCUS11308874</name>
</gene>
<accession>A0ABN9LNI9</accession>
<evidence type="ECO:0000256" key="1">
    <source>
        <dbReference type="ARBA" id="ARBA00004496"/>
    </source>
</evidence>
<dbReference type="SMART" id="SM00242">
    <property type="entry name" value="MYSc"/>
    <property type="match status" value="1"/>
</dbReference>
<keyword evidence="6" id="KW-0505">Motor protein</keyword>
<dbReference type="EMBL" id="CAUEEQ010025425">
    <property type="protein sequence ID" value="CAJ0946479.1"/>
    <property type="molecule type" value="Genomic_DNA"/>
</dbReference>
<dbReference type="InterPro" id="IPR001609">
    <property type="entry name" value="Myosin_head_motor_dom-like"/>
</dbReference>
<dbReference type="Proteomes" id="UP001176940">
    <property type="component" value="Unassembled WGS sequence"/>
</dbReference>
<dbReference type="InterPro" id="IPR027417">
    <property type="entry name" value="P-loop_NTPase"/>
</dbReference>
<dbReference type="InterPro" id="IPR009057">
    <property type="entry name" value="Homeodomain-like_sf"/>
</dbReference>
<proteinExistence type="inferred from homology"/>
<dbReference type="PROSITE" id="PS51456">
    <property type="entry name" value="MYOSIN_MOTOR"/>
    <property type="match status" value="1"/>
</dbReference>
<comment type="similarity">
    <text evidence="7">Belongs to the TRAFAC class myosin-kinesin ATPase superfamily. Myosin family.</text>
</comment>
<dbReference type="Gene3D" id="1.10.10.820">
    <property type="match status" value="1"/>
</dbReference>